<dbReference type="OrthoDB" id="9814042at2"/>
<dbReference type="InterPro" id="IPR019734">
    <property type="entry name" value="TPR_rpt"/>
</dbReference>
<evidence type="ECO:0000256" key="3">
    <source>
        <dbReference type="PROSITE-ProRule" id="PRU00339"/>
    </source>
</evidence>
<organism evidence="5 6">
    <name type="scientific">Luteimonas gilva</name>
    <dbReference type="NCBI Taxonomy" id="2572684"/>
    <lineage>
        <taxon>Bacteria</taxon>
        <taxon>Pseudomonadati</taxon>
        <taxon>Pseudomonadota</taxon>
        <taxon>Gammaproteobacteria</taxon>
        <taxon>Lysobacterales</taxon>
        <taxon>Lysobacteraceae</taxon>
        <taxon>Luteimonas</taxon>
    </lineage>
</organism>
<dbReference type="Pfam" id="PF13432">
    <property type="entry name" value="TPR_16"/>
    <property type="match status" value="1"/>
</dbReference>
<keyword evidence="4" id="KW-0732">Signal</keyword>
<evidence type="ECO:0000313" key="5">
    <source>
        <dbReference type="EMBL" id="TKR33332.1"/>
    </source>
</evidence>
<feature type="signal peptide" evidence="4">
    <location>
        <begin position="1"/>
        <end position="22"/>
    </location>
</feature>
<dbReference type="RefSeq" id="WP_137265541.1">
    <property type="nucleotide sequence ID" value="NZ_SZUA01000001.1"/>
</dbReference>
<dbReference type="PANTHER" id="PTHR44943:SF8">
    <property type="entry name" value="TPR REPEAT-CONTAINING PROTEIN MJ0263"/>
    <property type="match status" value="1"/>
</dbReference>
<dbReference type="SUPFAM" id="SSF48452">
    <property type="entry name" value="TPR-like"/>
    <property type="match status" value="1"/>
</dbReference>
<dbReference type="InterPro" id="IPR011990">
    <property type="entry name" value="TPR-like_helical_dom_sf"/>
</dbReference>
<keyword evidence="6" id="KW-1185">Reference proteome</keyword>
<dbReference type="Pfam" id="PF14559">
    <property type="entry name" value="TPR_19"/>
    <property type="match status" value="1"/>
</dbReference>
<comment type="caution">
    <text evidence="5">The sequence shown here is derived from an EMBL/GenBank/DDBJ whole genome shotgun (WGS) entry which is preliminary data.</text>
</comment>
<dbReference type="InterPro" id="IPR013360">
    <property type="entry name" value="Pilus_4_PilW"/>
</dbReference>
<evidence type="ECO:0000256" key="1">
    <source>
        <dbReference type="ARBA" id="ARBA00022737"/>
    </source>
</evidence>
<feature type="chain" id="PRO_5020221979" evidence="4">
    <location>
        <begin position="23"/>
        <end position="273"/>
    </location>
</feature>
<dbReference type="EMBL" id="SZUA01000001">
    <property type="protein sequence ID" value="TKR33332.1"/>
    <property type="molecule type" value="Genomic_DNA"/>
</dbReference>
<dbReference type="SMART" id="SM00028">
    <property type="entry name" value="TPR"/>
    <property type="match status" value="4"/>
</dbReference>
<dbReference type="PROSITE" id="PS50005">
    <property type="entry name" value="TPR"/>
    <property type="match status" value="1"/>
</dbReference>
<dbReference type="PANTHER" id="PTHR44943">
    <property type="entry name" value="CELLULOSE SYNTHASE OPERON PROTEIN C"/>
    <property type="match status" value="1"/>
</dbReference>
<sequence>MRRHSALLLLALAAAAALPACSRLTFIKPNYSGGKYRELQTPPNIRDSAQVKQRISARERLGLAANRVRSGELDEAEREIRTALKEDPQSAEAFTLLAVVESKRGRSAQAGQHYQRAAELAPDRGAELNNYGAWLCANGRAEEALGWFDRAAAIPNYPERGAALANAGACAQQAGQSARAERDLRKALQSDPSNPVALAAMAELAYGKGEYFEARAFSERRLAAAPANPPSLLLASQIENKLGDRAAADRYVRRLKQEFPKAGTANAVETRRP</sequence>
<name>A0A4U5JU25_9GAMM</name>
<keyword evidence="1" id="KW-0677">Repeat</keyword>
<protein>
    <submittedName>
        <fullName evidence="5">Type IV pilus biogenesis/stability protein PilW</fullName>
    </submittedName>
</protein>
<proteinExistence type="predicted"/>
<evidence type="ECO:0000256" key="2">
    <source>
        <dbReference type="ARBA" id="ARBA00022803"/>
    </source>
</evidence>
<feature type="repeat" description="TPR" evidence="3">
    <location>
        <begin position="91"/>
        <end position="124"/>
    </location>
</feature>
<keyword evidence="2 3" id="KW-0802">TPR repeat</keyword>
<dbReference type="AlphaFoldDB" id="A0A4U5JU25"/>
<dbReference type="Proteomes" id="UP000308707">
    <property type="component" value="Unassembled WGS sequence"/>
</dbReference>
<dbReference type="Gene3D" id="1.25.40.10">
    <property type="entry name" value="Tetratricopeptide repeat domain"/>
    <property type="match status" value="1"/>
</dbReference>
<dbReference type="InterPro" id="IPR051685">
    <property type="entry name" value="Ycf3/AcsC/BcsC/TPR_MFPF"/>
</dbReference>
<dbReference type="NCBIfam" id="TIGR02521">
    <property type="entry name" value="type_IV_pilW"/>
    <property type="match status" value="1"/>
</dbReference>
<reference evidence="5 6" key="1">
    <citation type="submission" date="2019-04" db="EMBL/GenBank/DDBJ databases">
        <title>Reference strain of H23.</title>
        <authorList>
            <person name="Luo X."/>
        </authorList>
    </citation>
    <scope>NUCLEOTIDE SEQUENCE [LARGE SCALE GENOMIC DNA]</scope>
    <source>
        <strain evidence="5 6">H23</strain>
    </source>
</reference>
<gene>
    <name evidence="5" type="primary">pilW</name>
    <name evidence="5" type="ORF">FCE95_03220</name>
</gene>
<evidence type="ECO:0000256" key="4">
    <source>
        <dbReference type="SAM" id="SignalP"/>
    </source>
</evidence>
<evidence type="ECO:0000313" key="6">
    <source>
        <dbReference type="Proteomes" id="UP000308707"/>
    </source>
</evidence>
<accession>A0A4U5JU25</accession>